<dbReference type="RefSeq" id="WP_153248960.1">
    <property type="nucleotide sequence ID" value="NZ_CP044205.1"/>
</dbReference>
<evidence type="ECO:0000313" key="1">
    <source>
        <dbReference type="EMBL" id="QFY42971.1"/>
    </source>
</evidence>
<name>A0A5Q0BL96_9GAMM</name>
<protein>
    <submittedName>
        <fullName evidence="1">MmcB family DNA repair protein</fullName>
    </submittedName>
</protein>
<dbReference type="AlphaFoldDB" id="A0A5Q0BL96"/>
<sequence>MTINHTHNQLIDDLAAHLRGTTNRLVWTDMQLGPAGSPRPDLFTLDKSYSKFLPLAYEIKVTLSDFRRDITAGKWQSYLKYASGVYFAVPQGLVSRDDIPPGCGLIVRTETGWRSLRKPTLQHKESLPHAAWMKLVLDGCDRSATDLRLRSGSTYRANREIQRKFGERVAAALSDRDRAESNLKQEQAILESRLQDLRDSHEKNRLKLIDEIRREDAIGVRAHTELATALGLSPDADVYTIRQAAHSAARRLDANSEIAALRNVLSRTKIALDDALRRDPLLSMEQE</sequence>
<evidence type="ECO:0000313" key="2">
    <source>
        <dbReference type="Proteomes" id="UP000325755"/>
    </source>
</evidence>
<dbReference type="KEGG" id="mmob:F6R98_10385"/>
<reference evidence="1 2" key="1">
    <citation type="submission" date="2019-09" db="EMBL/GenBank/DDBJ databases">
        <title>Ecophysiology of the spiral-shaped methanotroph Methylospira mobilis as revealed by the complete genome sequence.</title>
        <authorList>
            <person name="Oshkin I.Y."/>
            <person name="Dedysh S.N."/>
            <person name="Miroshnikov K."/>
            <person name="Danilova O.V."/>
            <person name="Hakobyan A."/>
            <person name="Liesack W."/>
        </authorList>
    </citation>
    <scope>NUCLEOTIDE SEQUENCE [LARGE SCALE GENOMIC DNA]</scope>
    <source>
        <strain evidence="1 2">Shm1</strain>
    </source>
</reference>
<accession>A0A5Q0BL96</accession>
<dbReference type="InParanoid" id="A0A5Q0BL96"/>
<organism evidence="1 2">
    <name type="scientific">Candidatus Methylospira mobilis</name>
    <dbReference type="NCBI Taxonomy" id="1808979"/>
    <lineage>
        <taxon>Bacteria</taxon>
        <taxon>Pseudomonadati</taxon>
        <taxon>Pseudomonadota</taxon>
        <taxon>Gammaproteobacteria</taxon>
        <taxon>Methylococcales</taxon>
        <taxon>Methylococcaceae</taxon>
        <taxon>Candidatus Methylospira</taxon>
    </lineage>
</organism>
<proteinExistence type="predicted"/>
<dbReference type="OrthoDB" id="198812at2"/>
<gene>
    <name evidence="1" type="ORF">F6R98_10385</name>
</gene>
<dbReference type="Proteomes" id="UP000325755">
    <property type="component" value="Chromosome"/>
</dbReference>
<keyword evidence="2" id="KW-1185">Reference proteome</keyword>
<dbReference type="Pfam" id="PF06319">
    <property type="entry name" value="MmcB-like"/>
    <property type="match status" value="1"/>
</dbReference>
<dbReference type="EMBL" id="CP044205">
    <property type="protein sequence ID" value="QFY42971.1"/>
    <property type="molecule type" value="Genomic_DNA"/>
</dbReference>
<dbReference type="InterPro" id="IPR009394">
    <property type="entry name" value="MmcB-like"/>
</dbReference>